<evidence type="ECO:0008006" key="3">
    <source>
        <dbReference type="Google" id="ProtNLM"/>
    </source>
</evidence>
<comment type="caution">
    <text evidence="1">The sequence shown here is derived from an EMBL/GenBank/DDBJ whole genome shotgun (WGS) entry which is preliminary data.</text>
</comment>
<sequence>MKSDPDLYGLFGAETEFSTWEQRTKQGILPTREQLKAILLANAGQQFPDWLLGVVIIGIEGRLKGTRGRRKENALLKSRWTLAVAKYEYLLPWLQRREKRCGLQGWSVLRGKHWWTGPPHERAARIVIAQLNLSIDWRAFLNRISSDKSADLL</sequence>
<organism evidence="1 2">
    <name type="scientific">Bradyrhizobium quebecense</name>
    <dbReference type="NCBI Taxonomy" id="2748629"/>
    <lineage>
        <taxon>Bacteria</taxon>
        <taxon>Pseudomonadati</taxon>
        <taxon>Pseudomonadota</taxon>
        <taxon>Alphaproteobacteria</taxon>
        <taxon>Hyphomicrobiales</taxon>
        <taxon>Nitrobacteraceae</taxon>
        <taxon>Bradyrhizobium</taxon>
    </lineage>
</organism>
<keyword evidence="2" id="KW-1185">Reference proteome</keyword>
<accession>A0ABS3MVJ1</accession>
<evidence type="ECO:0000313" key="1">
    <source>
        <dbReference type="EMBL" id="MBO1435504.1"/>
    </source>
</evidence>
<name>A0ABS3MVJ1_9BRAD</name>
<protein>
    <recommendedName>
        <fullName evidence="3">Transposase</fullName>
    </recommendedName>
</protein>
<proteinExistence type="predicted"/>
<dbReference type="RefSeq" id="WP_176396319.1">
    <property type="nucleotide sequence ID" value="NZ_CP088283.1"/>
</dbReference>
<dbReference type="EMBL" id="JAGEPA010000002">
    <property type="protein sequence ID" value="MBO1435504.1"/>
    <property type="molecule type" value="Genomic_DNA"/>
</dbReference>
<gene>
    <name evidence="1" type="ORF">J4P68_40365</name>
</gene>
<dbReference type="Proteomes" id="UP000692816">
    <property type="component" value="Unassembled WGS sequence"/>
</dbReference>
<evidence type="ECO:0000313" key="2">
    <source>
        <dbReference type="Proteomes" id="UP000692816"/>
    </source>
</evidence>
<reference evidence="1" key="1">
    <citation type="journal article" date="2021" name="Int. J. Syst. Evol. Microbiol.">
        <title>Bradyrhizobium septentrionale sp. nov. (sv. septentrionale) and Bradyrhizobium quebecense sp. nov. (sv. septentrionale) associated with legumes native to Canada possess rearranged symbiosis genes and numerous insertion sequences.</title>
        <authorList>
            <person name="Bromfield E.S.P."/>
            <person name="Cloutier S."/>
        </authorList>
    </citation>
    <scope>NUCLEOTIDE SEQUENCE</scope>
    <source>
        <strain evidence="1">12S5</strain>
    </source>
</reference>